<dbReference type="PROSITE" id="PS00463">
    <property type="entry name" value="ZN2_CY6_FUNGAL_1"/>
    <property type="match status" value="1"/>
</dbReference>
<dbReference type="Pfam" id="PF04082">
    <property type="entry name" value="Fungal_trans"/>
    <property type="match status" value="1"/>
</dbReference>
<evidence type="ECO:0000256" key="3">
    <source>
        <dbReference type="SAM" id="MobiDB-lite"/>
    </source>
</evidence>
<sequence>MDSGSSRRQHSSALPAENLLSSLAKRTPARAACERCRRRKIRCEGERPCSKCIAAKAECVCTTQQHETERQAAKRRFNEITTSHEQLRKVHEFLVGASQDNASTALRLLRDQKSLEHVLTWIASLDQSISQSHQQLNYQEFATALVQSTAPLQDLVGIAELVFNPTQQYNLPSRDALAALQDRIISLGDVLGVLAQSNPTSDTSLLSTFTAVESLCSADDNELELRLHWVPASPWLDSRIAERGVSRLISTFIWTVNPYWRLLEADLFLRHMRTRKLDSLYCSPLLVNAVLACAAMFSEDEEAFTNPGDLLTRGEQYHNEATRLWQAERGRESIATLQALIILSCESAWRGQDRLGWTYRTAAIAMSKLLAESPPLHVAADPWTVQNYPRAISCARSTIMWLHLGWTVDLFRKPKDLKITIDELPDLEKVLVDTPSLWAPYLISGQLIRYHPNLLALERQSLCQLLWSMLRFTPEDITRARFWTDLKDLGRRLDSWHSNLPEPLQRTSLMPPPLYEFYANSCYLLITFHDHWAEALSPKDPRGNREQERYQLKRRQHTIQYCLSAASLLKDYRECCGLEAVQPWLFQLAATAAFVLLRNLDRHALADMDRDESEDDESSPESTTHNSQCITALEECCRCLLACGMQSLLFRSVTRTLSQAAAKSKARLLESVQKMLEVFGRAI</sequence>
<dbReference type="Proteomes" id="UP001056384">
    <property type="component" value="Chromosome 6"/>
</dbReference>
<keyword evidence="1" id="KW-0479">Metal-binding</keyword>
<dbReference type="SMART" id="SM00066">
    <property type="entry name" value="GAL4"/>
    <property type="match status" value="1"/>
</dbReference>
<dbReference type="InterPro" id="IPR001138">
    <property type="entry name" value="Zn2Cys6_DnaBD"/>
</dbReference>
<reference evidence="5" key="1">
    <citation type="submission" date="2022-06" db="EMBL/GenBank/DDBJ databases">
        <title>Complete genome sequences of two strains of the flax pathogen Septoria linicola.</title>
        <authorList>
            <person name="Lapalu N."/>
            <person name="Simon A."/>
            <person name="Demenou B."/>
            <person name="Paumier D."/>
            <person name="Guillot M.-P."/>
            <person name="Gout L."/>
            <person name="Valade R."/>
        </authorList>
    </citation>
    <scope>NUCLEOTIDE SEQUENCE</scope>
    <source>
        <strain evidence="5">SE15195</strain>
    </source>
</reference>
<organism evidence="5 6">
    <name type="scientific">Septoria linicola</name>
    <dbReference type="NCBI Taxonomy" id="215465"/>
    <lineage>
        <taxon>Eukaryota</taxon>
        <taxon>Fungi</taxon>
        <taxon>Dikarya</taxon>
        <taxon>Ascomycota</taxon>
        <taxon>Pezizomycotina</taxon>
        <taxon>Dothideomycetes</taxon>
        <taxon>Dothideomycetidae</taxon>
        <taxon>Mycosphaerellales</taxon>
        <taxon>Mycosphaerellaceae</taxon>
        <taxon>Septoria</taxon>
    </lineage>
</organism>
<protein>
    <recommendedName>
        <fullName evidence="4">Zn(2)-C6 fungal-type domain-containing protein</fullName>
    </recommendedName>
</protein>
<dbReference type="InterPro" id="IPR036864">
    <property type="entry name" value="Zn2-C6_fun-type_DNA-bd_sf"/>
</dbReference>
<dbReference type="GO" id="GO:0008270">
    <property type="term" value="F:zinc ion binding"/>
    <property type="evidence" value="ECO:0007669"/>
    <property type="project" value="InterPro"/>
</dbReference>
<dbReference type="InterPro" id="IPR053187">
    <property type="entry name" value="Notoamide_regulator"/>
</dbReference>
<feature type="domain" description="Zn(2)-C6 fungal-type" evidence="4">
    <location>
        <begin position="32"/>
        <end position="60"/>
    </location>
</feature>
<gene>
    <name evidence="5" type="ORF">Slin15195_G081380</name>
</gene>
<dbReference type="AlphaFoldDB" id="A0A9Q9AU46"/>
<dbReference type="Gene3D" id="4.10.240.10">
    <property type="entry name" value="Zn(2)-C6 fungal-type DNA-binding domain"/>
    <property type="match status" value="1"/>
</dbReference>
<dbReference type="PANTHER" id="PTHR47256">
    <property type="entry name" value="ZN(II)2CYS6 TRANSCRIPTION FACTOR (EUROFUNG)-RELATED"/>
    <property type="match status" value="1"/>
</dbReference>
<evidence type="ECO:0000313" key="5">
    <source>
        <dbReference type="EMBL" id="USW54819.1"/>
    </source>
</evidence>
<dbReference type="PANTHER" id="PTHR47256:SF1">
    <property type="entry name" value="ZN(II)2CYS6 TRANSCRIPTION FACTOR (EUROFUNG)"/>
    <property type="match status" value="1"/>
</dbReference>
<dbReference type="GO" id="GO:0006351">
    <property type="term" value="P:DNA-templated transcription"/>
    <property type="evidence" value="ECO:0007669"/>
    <property type="project" value="InterPro"/>
</dbReference>
<keyword evidence="6" id="KW-1185">Reference proteome</keyword>
<dbReference type="SUPFAM" id="SSF57701">
    <property type="entry name" value="Zn2/Cys6 DNA-binding domain"/>
    <property type="match status" value="1"/>
</dbReference>
<dbReference type="CDD" id="cd12148">
    <property type="entry name" value="fungal_TF_MHR"/>
    <property type="match status" value="1"/>
</dbReference>
<dbReference type="InterPro" id="IPR007219">
    <property type="entry name" value="XnlR_reg_dom"/>
</dbReference>
<evidence type="ECO:0000313" key="6">
    <source>
        <dbReference type="Proteomes" id="UP001056384"/>
    </source>
</evidence>
<accession>A0A9Q9AU46</accession>
<dbReference type="GO" id="GO:0003677">
    <property type="term" value="F:DNA binding"/>
    <property type="evidence" value="ECO:0007669"/>
    <property type="project" value="InterPro"/>
</dbReference>
<evidence type="ECO:0000256" key="2">
    <source>
        <dbReference type="ARBA" id="ARBA00023242"/>
    </source>
</evidence>
<dbReference type="PROSITE" id="PS50048">
    <property type="entry name" value="ZN2_CY6_FUNGAL_2"/>
    <property type="match status" value="1"/>
</dbReference>
<dbReference type="Pfam" id="PF00172">
    <property type="entry name" value="Zn_clus"/>
    <property type="match status" value="1"/>
</dbReference>
<dbReference type="GO" id="GO:0000981">
    <property type="term" value="F:DNA-binding transcription factor activity, RNA polymerase II-specific"/>
    <property type="evidence" value="ECO:0007669"/>
    <property type="project" value="InterPro"/>
</dbReference>
<dbReference type="EMBL" id="CP099423">
    <property type="protein sequence ID" value="USW54819.1"/>
    <property type="molecule type" value="Genomic_DNA"/>
</dbReference>
<proteinExistence type="predicted"/>
<evidence type="ECO:0000259" key="4">
    <source>
        <dbReference type="PROSITE" id="PS50048"/>
    </source>
</evidence>
<keyword evidence="2" id="KW-0539">Nucleus</keyword>
<name>A0A9Q9AU46_9PEZI</name>
<evidence type="ECO:0000256" key="1">
    <source>
        <dbReference type="ARBA" id="ARBA00022723"/>
    </source>
</evidence>
<feature type="region of interest" description="Disordered" evidence="3">
    <location>
        <begin position="1"/>
        <end position="21"/>
    </location>
</feature>